<gene>
    <name evidence="1" type="ORF">H6G83_08205</name>
</gene>
<evidence type="ECO:0000313" key="1">
    <source>
        <dbReference type="EMBL" id="MBD2500601.1"/>
    </source>
</evidence>
<dbReference type="RefSeq" id="WP_190469698.1">
    <property type="nucleotide sequence ID" value="NZ_JACJSG010000009.1"/>
</dbReference>
<organism evidence="1 2">
    <name type="scientific">Anabaena azotica FACHB-119</name>
    <dbReference type="NCBI Taxonomy" id="947527"/>
    <lineage>
        <taxon>Bacteria</taxon>
        <taxon>Bacillati</taxon>
        <taxon>Cyanobacteriota</taxon>
        <taxon>Cyanophyceae</taxon>
        <taxon>Nostocales</taxon>
        <taxon>Nostocaceae</taxon>
        <taxon>Anabaena</taxon>
        <taxon>Anabaena azotica</taxon>
    </lineage>
</organism>
<comment type="caution">
    <text evidence="1">The sequence shown here is derived from an EMBL/GenBank/DDBJ whole genome shotgun (WGS) entry which is preliminary data.</text>
</comment>
<proteinExistence type="predicted"/>
<reference evidence="1 2" key="1">
    <citation type="journal article" date="2020" name="ISME J.">
        <title>Comparative genomics reveals insights into cyanobacterial evolution and habitat adaptation.</title>
        <authorList>
            <person name="Chen M.Y."/>
            <person name="Teng W.K."/>
            <person name="Zhao L."/>
            <person name="Hu C.X."/>
            <person name="Zhou Y.K."/>
            <person name="Han B.P."/>
            <person name="Song L.R."/>
            <person name="Shu W.S."/>
        </authorList>
    </citation>
    <scope>NUCLEOTIDE SEQUENCE [LARGE SCALE GENOMIC DNA]</scope>
    <source>
        <strain evidence="1 2">FACHB-119</strain>
    </source>
</reference>
<protein>
    <submittedName>
        <fullName evidence="1">Uncharacterized protein</fullName>
    </submittedName>
</protein>
<dbReference type="EMBL" id="JACJSG010000009">
    <property type="protein sequence ID" value="MBD2500601.1"/>
    <property type="molecule type" value="Genomic_DNA"/>
</dbReference>
<accession>A0ABR8D338</accession>
<evidence type="ECO:0000313" key="2">
    <source>
        <dbReference type="Proteomes" id="UP000661112"/>
    </source>
</evidence>
<dbReference type="Pfam" id="PF19991">
    <property type="entry name" value="HMA_2"/>
    <property type="match status" value="1"/>
</dbReference>
<name>A0ABR8D338_9NOST</name>
<keyword evidence="2" id="KW-1185">Reference proteome</keyword>
<dbReference type="Proteomes" id="UP000661112">
    <property type="component" value="Unassembled WGS sequence"/>
</dbReference>
<sequence length="171" mass="19017">MQSTQVVSSIPGRTRFKLPVHHRNQENMAQIASDIEKQSGIYSVEYNHQTGSILVHHDTQQELDDIKDIMKDLGVVFADITGAAELIPLDEKSEQGLDLSNALYDLNKRIVEATNGIIDLRLVLPLGIAGLGVYQLLTFGLQLEIIPWYVLIYFAIDSFIKLNSQPAAVAE</sequence>